<evidence type="ECO:0000256" key="1">
    <source>
        <dbReference type="SAM" id="MobiDB-lite"/>
    </source>
</evidence>
<evidence type="ECO:0000313" key="3">
    <source>
        <dbReference type="Proteomes" id="UP001190700"/>
    </source>
</evidence>
<feature type="compositionally biased region" description="Polar residues" evidence="1">
    <location>
        <begin position="276"/>
        <end position="297"/>
    </location>
</feature>
<feature type="region of interest" description="Disordered" evidence="1">
    <location>
        <begin position="251"/>
        <end position="297"/>
    </location>
</feature>
<sequence>MEVAEKKRKEGRERKERGSGKKEESGGRIMVVAKEDSGELSQQMCTFTVRVEEMETREKTEAGAADSGLTCGPASEEAGCKTLAPMLSLLFDIKEFAEQVEAQMIELNENAIMEAYFCLGHTVQGLYRNLCNRQTTIQLRAEREASPGRHTAVRAAQLDFVEADTVRSDVLDRWFPEFEELKTGQNLKHAARRGTREYSTKESLKGAGCGRQRTGSLLGAGRGADEMGGRVARSLRPRGIARDVTEKQLEFLGEEMQKGPKDGGVHESDTKIAREQSLSQCRSPGPTSGGRSWTSAG</sequence>
<feature type="compositionally biased region" description="Basic and acidic residues" evidence="1">
    <location>
        <begin position="1"/>
        <end position="26"/>
    </location>
</feature>
<feature type="compositionally biased region" description="Basic and acidic residues" evidence="1">
    <location>
        <begin position="194"/>
        <end position="204"/>
    </location>
</feature>
<name>A0AAE0BMA6_9CHLO</name>
<reference evidence="2 3" key="1">
    <citation type="journal article" date="2015" name="Genome Biol. Evol.">
        <title>Comparative Genomics of a Bacterivorous Green Alga Reveals Evolutionary Causalities and Consequences of Phago-Mixotrophic Mode of Nutrition.</title>
        <authorList>
            <person name="Burns J.A."/>
            <person name="Paasch A."/>
            <person name="Narechania A."/>
            <person name="Kim E."/>
        </authorList>
    </citation>
    <scope>NUCLEOTIDE SEQUENCE [LARGE SCALE GENOMIC DNA]</scope>
    <source>
        <strain evidence="2 3">PLY_AMNH</strain>
    </source>
</reference>
<dbReference type="Proteomes" id="UP001190700">
    <property type="component" value="Unassembled WGS sequence"/>
</dbReference>
<feature type="region of interest" description="Disordered" evidence="1">
    <location>
        <begin position="1"/>
        <end position="30"/>
    </location>
</feature>
<evidence type="ECO:0000313" key="2">
    <source>
        <dbReference type="EMBL" id="KAK3238445.1"/>
    </source>
</evidence>
<feature type="region of interest" description="Disordered" evidence="1">
    <location>
        <begin position="190"/>
        <end position="225"/>
    </location>
</feature>
<feature type="compositionally biased region" description="Basic and acidic residues" evidence="1">
    <location>
        <begin position="251"/>
        <end position="274"/>
    </location>
</feature>
<organism evidence="2 3">
    <name type="scientific">Cymbomonas tetramitiformis</name>
    <dbReference type="NCBI Taxonomy" id="36881"/>
    <lineage>
        <taxon>Eukaryota</taxon>
        <taxon>Viridiplantae</taxon>
        <taxon>Chlorophyta</taxon>
        <taxon>Pyramimonadophyceae</taxon>
        <taxon>Pyramimonadales</taxon>
        <taxon>Pyramimonadaceae</taxon>
        <taxon>Cymbomonas</taxon>
    </lineage>
</organism>
<comment type="caution">
    <text evidence="2">The sequence shown here is derived from an EMBL/GenBank/DDBJ whole genome shotgun (WGS) entry which is preliminary data.</text>
</comment>
<gene>
    <name evidence="2" type="ORF">CYMTET_51541</name>
</gene>
<proteinExistence type="predicted"/>
<protein>
    <submittedName>
        <fullName evidence="2">Uncharacterized protein</fullName>
    </submittedName>
</protein>
<accession>A0AAE0BMA6</accession>
<keyword evidence="3" id="KW-1185">Reference proteome</keyword>
<dbReference type="AlphaFoldDB" id="A0AAE0BMA6"/>
<dbReference type="EMBL" id="LGRX02034212">
    <property type="protein sequence ID" value="KAK3238445.1"/>
    <property type="molecule type" value="Genomic_DNA"/>
</dbReference>